<dbReference type="SUPFAM" id="SSF47413">
    <property type="entry name" value="lambda repressor-like DNA-binding domains"/>
    <property type="match status" value="1"/>
</dbReference>
<evidence type="ECO:0000259" key="1">
    <source>
        <dbReference type="PROSITE" id="PS50943"/>
    </source>
</evidence>
<dbReference type="Proteomes" id="UP000318528">
    <property type="component" value="Unassembled WGS sequence"/>
</dbReference>
<evidence type="ECO:0000313" key="3">
    <source>
        <dbReference type="EMBL" id="TRX12761.1"/>
    </source>
</evidence>
<dbReference type="InterPro" id="IPR001387">
    <property type="entry name" value="Cro/C1-type_HTH"/>
</dbReference>
<dbReference type="RefSeq" id="WP_143387521.1">
    <property type="nucleotide sequence ID" value="NZ_VJZL01000002.1"/>
</dbReference>
<dbReference type="PROSITE" id="PS50943">
    <property type="entry name" value="HTH_CROC1"/>
    <property type="match status" value="1"/>
</dbReference>
<comment type="caution">
    <text evidence="3">The sequence shown here is derived from an EMBL/GenBank/DDBJ whole genome shotgun (WGS) entry which is preliminary data.</text>
</comment>
<dbReference type="EMBL" id="VJZL01000002">
    <property type="protein sequence ID" value="TRX12761.1"/>
    <property type="molecule type" value="Genomic_DNA"/>
</dbReference>
<proteinExistence type="predicted"/>
<evidence type="ECO:0000313" key="2">
    <source>
        <dbReference type="EMBL" id="TRX05287.1"/>
    </source>
</evidence>
<dbReference type="Proteomes" id="UP000318669">
    <property type="component" value="Unassembled WGS sequence"/>
</dbReference>
<dbReference type="Pfam" id="PF01381">
    <property type="entry name" value="HTH_3"/>
    <property type="match status" value="1"/>
</dbReference>
<sequence length="92" mass="10650">MKNYSINKTPSQVQLELAERLREIRKDKKVSQSELADKSGVSLGSIKRFEHTGEISLASLLRLAHLFDRLDDFDAVFKTNEDLKEIEKLFNR</sequence>
<dbReference type="InterPro" id="IPR010982">
    <property type="entry name" value="Lambda_DNA-bd_dom_sf"/>
</dbReference>
<name>A0A553BWS5_9FLAO</name>
<dbReference type="SMART" id="SM00530">
    <property type="entry name" value="HTH_XRE"/>
    <property type="match status" value="1"/>
</dbReference>
<dbReference type="OrthoDB" id="129830at2"/>
<feature type="domain" description="HTH cro/C1-type" evidence="1">
    <location>
        <begin position="21"/>
        <end position="73"/>
    </location>
</feature>
<protein>
    <submittedName>
        <fullName evidence="3">Helix-turn-helix transcriptional regulator</fullName>
    </submittedName>
</protein>
<evidence type="ECO:0000313" key="4">
    <source>
        <dbReference type="Proteomes" id="UP000318528"/>
    </source>
</evidence>
<organism evidence="3 5">
    <name type="scientific">Flavobacterium gawalongense</name>
    <dbReference type="NCBI Taxonomy" id="2594432"/>
    <lineage>
        <taxon>Bacteria</taxon>
        <taxon>Pseudomonadati</taxon>
        <taxon>Bacteroidota</taxon>
        <taxon>Flavobacteriia</taxon>
        <taxon>Flavobacteriales</taxon>
        <taxon>Flavobacteriaceae</taxon>
        <taxon>Flavobacterium</taxon>
    </lineage>
</organism>
<dbReference type="CDD" id="cd00093">
    <property type="entry name" value="HTH_XRE"/>
    <property type="match status" value="1"/>
</dbReference>
<dbReference type="GO" id="GO:0003677">
    <property type="term" value="F:DNA binding"/>
    <property type="evidence" value="ECO:0007669"/>
    <property type="project" value="InterPro"/>
</dbReference>
<reference evidence="4 5" key="1">
    <citation type="submission" date="2019-07" db="EMBL/GenBank/DDBJ databases">
        <title>Novel species of Flavobacterium.</title>
        <authorList>
            <person name="Liu Q."/>
            <person name="Xin Y.-H."/>
        </authorList>
    </citation>
    <scope>NUCLEOTIDE SEQUENCE [LARGE SCALE GENOMIC DNA]</scope>
    <source>
        <strain evidence="2 4">GSP39</strain>
        <strain evidence="3 5">GSR22</strain>
    </source>
</reference>
<dbReference type="EMBL" id="VJZN01000018">
    <property type="protein sequence ID" value="TRX05287.1"/>
    <property type="molecule type" value="Genomic_DNA"/>
</dbReference>
<dbReference type="AlphaFoldDB" id="A0A553BWS5"/>
<keyword evidence="4" id="KW-1185">Reference proteome</keyword>
<gene>
    <name evidence="3" type="ORF">FNW11_01700</name>
    <name evidence="2" type="ORF">FNW12_11525</name>
</gene>
<evidence type="ECO:0000313" key="5">
    <source>
        <dbReference type="Proteomes" id="UP000318669"/>
    </source>
</evidence>
<accession>A0A553BWS5</accession>
<dbReference type="Gene3D" id="1.10.260.40">
    <property type="entry name" value="lambda repressor-like DNA-binding domains"/>
    <property type="match status" value="1"/>
</dbReference>